<keyword evidence="2" id="KW-1185">Reference proteome</keyword>
<sequence length="281" mass="30584">MPKKPLSVGVPATLNLKAELERARQECKEGDGSGSASKRSKPKASLALGASSQNKGVQGRAQKDIQALDAERLSRSLSDARARQILEEKAKLYDLLSTAGGKDAGGLSASQLDDPRIAQILDEGSVDFVAKQLEHLRRRGELQKDTAAAGSVVGAGDTNLVEIIDEFGRSRMVPRSEASKYQRRANSDVNSSDMSSDSNSDSSDVEQGESTSRRSRGLGYYNLSLESDERSEQLQALQQLHKHTVLTREEAAVSIGDKQKQQLEERRAKLRASCERFARNA</sequence>
<accession>A0ACC1M3L2</accession>
<reference evidence="1" key="1">
    <citation type="submission" date="2022-07" db="EMBL/GenBank/DDBJ databases">
        <title>Phylogenomic reconstructions and comparative analyses of Kickxellomycotina fungi.</title>
        <authorList>
            <person name="Reynolds N.K."/>
            <person name="Stajich J.E."/>
            <person name="Barry K."/>
            <person name="Grigoriev I.V."/>
            <person name="Crous P."/>
            <person name="Smith M.E."/>
        </authorList>
    </citation>
    <scope>NUCLEOTIDE SEQUENCE</scope>
    <source>
        <strain evidence="1">CBS 190363</strain>
    </source>
</reference>
<evidence type="ECO:0000313" key="2">
    <source>
        <dbReference type="Proteomes" id="UP001139981"/>
    </source>
</evidence>
<comment type="caution">
    <text evidence="1">The sequence shown here is derived from an EMBL/GenBank/DDBJ whole genome shotgun (WGS) entry which is preliminary data.</text>
</comment>
<dbReference type="EMBL" id="JANBVB010000624">
    <property type="protein sequence ID" value="KAJ2892972.1"/>
    <property type="molecule type" value="Genomic_DNA"/>
</dbReference>
<name>A0ACC1M3L2_9FUNG</name>
<evidence type="ECO:0000313" key="1">
    <source>
        <dbReference type="EMBL" id="KAJ2892972.1"/>
    </source>
</evidence>
<dbReference type="Proteomes" id="UP001139981">
    <property type="component" value="Unassembled WGS sequence"/>
</dbReference>
<gene>
    <name evidence="1" type="ORF">IWW38_003024</name>
</gene>
<proteinExistence type="predicted"/>
<protein>
    <submittedName>
        <fullName evidence="1">Uncharacterized protein</fullName>
    </submittedName>
</protein>
<organism evidence="1 2">
    <name type="scientific">Coemansia aciculifera</name>
    <dbReference type="NCBI Taxonomy" id="417176"/>
    <lineage>
        <taxon>Eukaryota</taxon>
        <taxon>Fungi</taxon>
        <taxon>Fungi incertae sedis</taxon>
        <taxon>Zoopagomycota</taxon>
        <taxon>Kickxellomycotina</taxon>
        <taxon>Kickxellomycetes</taxon>
        <taxon>Kickxellales</taxon>
        <taxon>Kickxellaceae</taxon>
        <taxon>Coemansia</taxon>
    </lineage>
</organism>